<feature type="domain" description="SpoVT-AbrB" evidence="1">
    <location>
        <begin position="19"/>
        <end position="65"/>
    </location>
</feature>
<dbReference type="SUPFAM" id="SSF89447">
    <property type="entry name" value="AbrB/MazE/MraZ-like"/>
    <property type="match status" value="1"/>
</dbReference>
<organism evidence="2 3">
    <name type="scientific">Pseudomonas hefeiensis</name>
    <dbReference type="NCBI Taxonomy" id="2738125"/>
    <lineage>
        <taxon>Bacteria</taxon>
        <taxon>Pseudomonadati</taxon>
        <taxon>Pseudomonadota</taxon>
        <taxon>Gammaproteobacteria</taxon>
        <taxon>Pseudomonadales</taxon>
        <taxon>Pseudomonadaceae</taxon>
        <taxon>Pseudomonas</taxon>
    </lineage>
</organism>
<name>A0ABY9G8B2_9PSED</name>
<dbReference type="NCBIfam" id="TIGR01439">
    <property type="entry name" value="lp_hng_hel_AbrB"/>
    <property type="match status" value="1"/>
</dbReference>
<proteinExistence type="predicted"/>
<evidence type="ECO:0000313" key="3">
    <source>
        <dbReference type="Proteomes" id="UP001230339"/>
    </source>
</evidence>
<sequence>MKYYFSGKGNTSKENIVSTTMTSKGQVTIPKPIRDALHLIPGCAIEFSVNAQGEVVLHAGKPQAAKKTVHDRFEAARGKADIKWRTDELMALLRGEDS</sequence>
<evidence type="ECO:0000313" key="2">
    <source>
        <dbReference type="EMBL" id="WLH11762.1"/>
    </source>
</evidence>
<protein>
    <submittedName>
        <fullName evidence="2">Type II toxin-antitoxin system PrlF family antitoxin</fullName>
    </submittedName>
</protein>
<keyword evidence="3" id="KW-1185">Reference proteome</keyword>
<reference evidence="2 3" key="1">
    <citation type="submission" date="2023-02" db="EMBL/GenBank/DDBJ databases">
        <title>Evolution of Hrp T3SS in non-pathogenic Pseudomonas fluorescens.</title>
        <authorList>
            <person name="Liao K."/>
            <person name="Wei H."/>
            <person name="Gu Y."/>
        </authorList>
    </citation>
    <scope>NUCLEOTIDE SEQUENCE [LARGE SCALE GENOMIC DNA]</scope>
    <source>
        <strain evidence="2 3">FP205</strain>
    </source>
</reference>
<dbReference type="SMART" id="SM00966">
    <property type="entry name" value="SpoVT_AbrB"/>
    <property type="match status" value="1"/>
</dbReference>
<dbReference type="RefSeq" id="WP_305385783.1">
    <property type="nucleotide sequence ID" value="NZ_CP117426.1"/>
</dbReference>
<gene>
    <name evidence="2" type="ORF">PSH57_23380</name>
</gene>
<accession>A0ABY9G8B2</accession>
<evidence type="ECO:0000259" key="1">
    <source>
        <dbReference type="SMART" id="SM00966"/>
    </source>
</evidence>
<dbReference type="Proteomes" id="UP001230339">
    <property type="component" value="Chromosome"/>
</dbReference>
<dbReference type="InterPro" id="IPR007159">
    <property type="entry name" value="SpoVT-AbrB_dom"/>
</dbReference>
<dbReference type="EMBL" id="CP117449">
    <property type="protein sequence ID" value="WLH11762.1"/>
    <property type="molecule type" value="Genomic_DNA"/>
</dbReference>
<dbReference type="Gene3D" id="2.10.260.10">
    <property type="match status" value="1"/>
</dbReference>
<dbReference type="InterPro" id="IPR037914">
    <property type="entry name" value="SpoVT-AbrB_sf"/>
</dbReference>